<dbReference type="EMBL" id="BAABJY010000001">
    <property type="protein sequence ID" value="GAA4854538.1"/>
    <property type="molecule type" value="Genomic_DNA"/>
</dbReference>
<evidence type="ECO:0000313" key="1">
    <source>
        <dbReference type="EMBL" id="GAA4854538.1"/>
    </source>
</evidence>
<evidence type="ECO:0000313" key="2">
    <source>
        <dbReference type="Proteomes" id="UP001501323"/>
    </source>
</evidence>
<name>A0ABP9DNM0_9GAMM</name>
<dbReference type="InterPro" id="IPR009061">
    <property type="entry name" value="DNA-bd_dom_put_sf"/>
</dbReference>
<organism evidence="1 2">
    <name type="scientific">Luteimonas vadosa</name>
    <dbReference type="NCBI Taxonomy" id="1165507"/>
    <lineage>
        <taxon>Bacteria</taxon>
        <taxon>Pseudomonadati</taxon>
        <taxon>Pseudomonadota</taxon>
        <taxon>Gammaproteobacteria</taxon>
        <taxon>Lysobacterales</taxon>
        <taxon>Lysobacteraceae</taxon>
        <taxon>Luteimonas</taxon>
    </lineage>
</organism>
<keyword evidence="2" id="KW-1185">Reference proteome</keyword>
<gene>
    <name evidence="1" type="ORF">GCM10023332_02520</name>
</gene>
<accession>A0ABP9DNM0</accession>
<sequence length="83" mass="9686">MVTDHENNIDRIRRIADYLECFLEEDFRLLAGATQSTIEAWRKRGKGPAYIRLGNRILYPRDAVADHLKSLSRERAPRFEGIL</sequence>
<dbReference type="SUPFAM" id="SSF46955">
    <property type="entry name" value="Putative DNA-binding domain"/>
    <property type="match status" value="1"/>
</dbReference>
<reference evidence="2" key="1">
    <citation type="journal article" date="2019" name="Int. J. Syst. Evol. Microbiol.">
        <title>The Global Catalogue of Microorganisms (GCM) 10K type strain sequencing project: providing services to taxonomists for standard genome sequencing and annotation.</title>
        <authorList>
            <consortium name="The Broad Institute Genomics Platform"/>
            <consortium name="The Broad Institute Genome Sequencing Center for Infectious Disease"/>
            <person name="Wu L."/>
            <person name="Ma J."/>
        </authorList>
    </citation>
    <scope>NUCLEOTIDE SEQUENCE [LARGE SCALE GENOMIC DNA]</scope>
    <source>
        <strain evidence="2">JCM 18392</strain>
    </source>
</reference>
<protein>
    <recommendedName>
        <fullName evidence="3">Helix-turn-helix domain-containing protein</fullName>
    </recommendedName>
</protein>
<proteinExistence type="predicted"/>
<evidence type="ECO:0008006" key="3">
    <source>
        <dbReference type="Google" id="ProtNLM"/>
    </source>
</evidence>
<dbReference type="Proteomes" id="UP001501323">
    <property type="component" value="Unassembled WGS sequence"/>
</dbReference>
<comment type="caution">
    <text evidence="1">The sequence shown here is derived from an EMBL/GenBank/DDBJ whole genome shotgun (WGS) entry which is preliminary data.</text>
</comment>